<name>A0ACA9LNG0_9GLOM</name>
<organism evidence="1 2">
    <name type="scientific">Cetraspora pellucida</name>
    <dbReference type="NCBI Taxonomy" id="1433469"/>
    <lineage>
        <taxon>Eukaryota</taxon>
        <taxon>Fungi</taxon>
        <taxon>Fungi incertae sedis</taxon>
        <taxon>Mucoromycota</taxon>
        <taxon>Glomeromycotina</taxon>
        <taxon>Glomeromycetes</taxon>
        <taxon>Diversisporales</taxon>
        <taxon>Gigasporaceae</taxon>
        <taxon>Cetraspora</taxon>
    </lineage>
</organism>
<feature type="non-terminal residue" evidence="1">
    <location>
        <position position="1"/>
    </location>
</feature>
<gene>
    <name evidence="1" type="ORF">SPELUC_LOCUS4420</name>
</gene>
<dbReference type="Proteomes" id="UP000789366">
    <property type="component" value="Unassembled WGS sequence"/>
</dbReference>
<reference evidence="1" key="1">
    <citation type="submission" date="2021-06" db="EMBL/GenBank/DDBJ databases">
        <authorList>
            <person name="Kallberg Y."/>
            <person name="Tangrot J."/>
            <person name="Rosling A."/>
        </authorList>
    </citation>
    <scope>NUCLEOTIDE SEQUENCE</scope>
    <source>
        <strain evidence="1">28 12/20/2015</strain>
    </source>
</reference>
<evidence type="ECO:0000313" key="2">
    <source>
        <dbReference type="Proteomes" id="UP000789366"/>
    </source>
</evidence>
<proteinExistence type="predicted"/>
<comment type="caution">
    <text evidence="1">The sequence shown here is derived from an EMBL/GenBank/DDBJ whole genome shotgun (WGS) entry which is preliminary data.</text>
</comment>
<keyword evidence="2" id="KW-1185">Reference proteome</keyword>
<sequence>ELFHGLSQEEIKLLTNLFTREQLDTLTSTSSLPCPYENIPGHYCHIGCIVRYKNNC</sequence>
<evidence type="ECO:0000313" key="1">
    <source>
        <dbReference type="EMBL" id="CAG8532255.1"/>
    </source>
</evidence>
<protein>
    <submittedName>
        <fullName evidence="1">11839_t:CDS:1</fullName>
    </submittedName>
</protein>
<accession>A0ACA9LNG0</accession>
<dbReference type="EMBL" id="CAJVPW010003930">
    <property type="protein sequence ID" value="CAG8532255.1"/>
    <property type="molecule type" value="Genomic_DNA"/>
</dbReference>